<protein>
    <submittedName>
        <fullName evidence="1">Uncharacterized protein</fullName>
    </submittedName>
</protein>
<reference evidence="1" key="1">
    <citation type="submission" date="2024-02" db="EMBL/GenBank/DDBJ databases">
        <authorList>
            <consortium name="ELIXIR-Norway"/>
            <consortium name="Elixir Norway"/>
        </authorList>
    </citation>
    <scope>NUCLEOTIDE SEQUENCE</scope>
</reference>
<gene>
    <name evidence="1" type="ORF">CSSPJE1EN1_LOCUS5671</name>
</gene>
<organism evidence="1 2">
    <name type="scientific">Sphagnum jensenii</name>
    <dbReference type="NCBI Taxonomy" id="128206"/>
    <lineage>
        <taxon>Eukaryota</taxon>
        <taxon>Viridiplantae</taxon>
        <taxon>Streptophyta</taxon>
        <taxon>Embryophyta</taxon>
        <taxon>Bryophyta</taxon>
        <taxon>Sphagnophytina</taxon>
        <taxon>Sphagnopsida</taxon>
        <taxon>Sphagnales</taxon>
        <taxon>Sphagnaceae</taxon>
        <taxon>Sphagnum</taxon>
    </lineage>
</organism>
<evidence type="ECO:0000313" key="1">
    <source>
        <dbReference type="EMBL" id="CAK9260193.1"/>
    </source>
</evidence>
<dbReference type="EMBL" id="OZ020108">
    <property type="protein sequence ID" value="CAK9260193.1"/>
    <property type="molecule type" value="Genomic_DNA"/>
</dbReference>
<dbReference type="InterPro" id="IPR011989">
    <property type="entry name" value="ARM-like"/>
</dbReference>
<proteinExistence type="predicted"/>
<evidence type="ECO:0000313" key="2">
    <source>
        <dbReference type="Proteomes" id="UP001497444"/>
    </source>
</evidence>
<keyword evidence="2" id="KW-1185">Reference proteome</keyword>
<dbReference type="Proteomes" id="UP001497444">
    <property type="component" value="Chromosome 13"/>
</dbReference>
<name>A0ABP0W0A8_9BRYO</name>
<dbReference type="Gene3D" id="1.25.10.10">
    <property type="entry name" value="Leucine-rich Repeat Variant"/>
    <property type="match status" value="1"/>
</dbReference>
<sequence>MADELGGFIPYLGGVELAHMKESDVVDWFIPLVKRLSAGEWFTAQVSTYGLFHIAYPGKHTLLTRMSVCVAETSRLSVPRGPPRICAGNRDAAATGLGQASSLDGLEPPWVQLAPPRFFPQ</sequence>
<accession>A0ABP0W0A8</accession>